<dbReference type="InterPro" id="IPR013118">
    <property type="entry name" value="Mannitol_DH_C"/>
</dbReference>
<dbReference type="GO" id="GO:0019594">
    <property type="term" value="P:mannitol metabolic process"/>
    <property type="evidence" value="ECO:0007669"/>
    <property type="project" value="InterPro"/>
</dbReference>
<dbReference type="HOGENOM" id="CLU_027324_0_1_6"/>
<gene>
    <name evidence="5" type="ordered locus">c3751</name>
</gene>
<dbReference type="InterPro" id="IPR036291">
    <property type="entry name" value="NAD(P)-bd_dom_sf"/>
</dbReference>
<reference evidence="5 6" key="1">
    <citation type="journal article" date="2002" name="Proc. Natl. Acad. Sci. U.S.A.">
        <title>Extensive mosaic structure revealed by the complete genome sequence of uropathogenic Escherichia coli.</title>
        <authorList>
            <person name="Welch R.A."/>
            <person name="Burland V."/>
            <person name="Plunkett G.III."/>
            <person name="Redford P."/>
            <person name="Roesch P."/>
            <person name="Rasko D."/>
            <person name="Buckles E.L."/>
            <person name="Liou S.R."/>
            <person name="Boutin A."/>
            <person name="Hackett J."/>
            <person name="Stroud D."/>
            <person name="Mayhew G.F."/>
            <person name="Rose D.J."/>
            <person name="Zhou S."/>
            <person name="Schwartz D.C."/>
            <person name="Perna N.T."/>
            <person name="Mobley H.L."/>
            <person name="Donnenberg M.S."/>
            <person name="Blattner F.R."/>
        </authorList>
    </citation>
    <scope>NUCLEOTIDE SEQUENCE [LARGE SCALE GENOMIC DNA]</scope>
    <source>
        <strain evidence="6">CFT073 / ATCC 700928 / UPEC</strain>
    </source>
</reference>
<proteinExistence type="predicted"/>
<dbReference type="eggNOG" id="COG0246">
    <property type="taxonomic scope" value="Bacteria"/>
</dbReference>
<dbReference type="KEGG" id="ecc:c3751"/>
<dbReference type="InterPro" id="IPR023027">
    <property type="entry name" value="Mannitol_DH_CS"/>
</dbReference>
<dbReference type="InterPro" id="IPR050988">
    <property type="entry name" value="Mannitol_DH/Oxidoreductase"/>
</dbReference>
<evidence type="ECO:0000313" key="6">
    <source>
        <dbReference type="Proteomes" id="UP000001410"/>
    </source>
</evidence>
<dbReference type="Pfam" id="PF08125">
    <property type="entry name" value="Mannitol_dh_C"/>
    <property type="match status" value="1"/>
</dbReference>
<evidence type="ECO:0000313" key="5">
    <source>
        <dbReference type="EMBL" id="AAN82195.1"/>
    </source>
</evidence>
<dbReference type="GO" id="GO:0016616">
    <property type="term" value="F:oxidoreductase activity, acting on the CH-OH group of donors, NAD or NADP as acceptor"/>
    <property type="evidence" value="ECO:0007669"/>
    <property type="project" value="TreeGrafter"/>
</dbReference>
<feature type="domain" description="Mannitol dehydrogenase C-terminal" evidence="4">
    <location>
        <begin position="295"/>
        <end position="484"/>
    </location>
</feature>
<dbReference type="EC" id="1.-.-.-" evidence="5"/>
<dbReference type="InterPro" id="IPR013131">
    <property type="entry name" value="Mannitol_DH_N"/>
</dbReference>
<keyword evidence="6" id="KW-1185">Reference proteome</keyword>
<dbReference type="SUPFAM" id="SSF51735">
    <property type="entry name" value="NAD(P)-binding Rossmann-fold domains"/>
    <property type="match status" value="1"/>
</dbReference>
<feature type="domain" description="Mannitol dehydrogenase N-terminal" evidence="3">
    <location>
        <begin position="38"/>
        <end position="287"/>
    </location>
</feature>
<dbReference type="Pfam" id="PF01232">
    <property type="entry name" value="Mannitol_dh"/>
    <property type="match status" value="1"/>
</dbReference>
<dbReference type="PRINTS" id="PR00084">
    <property type="entry name" value="MTLDHDRGNASE"/>
</dbReference>
<dbReference type="PANTHER" id="PTHR43362:SF1">
    <property type="entry name" value="MANNITOL DEHYDROGENASE 2-RELATED"/>
    <property type="match status" value="1"/>
</dbReference>
<evidence type="ECO:0000259" key="4">
    <source>
        <dbReference type="Pfam" id="PF08125"/>
    </source>
</evidence>
<evidence type="ECO:0000256" key="1">
    <source>
        <dbReference type="ARBA" id="ARBA00023002"/>
    </source>
</evidence>
<dbReference type="SUPFAM" id="SSF48179">
    <property type="entry name" value="6-phosphogluconate dehydrogenase C-terminal domain-like"/>
    <property type="match status" value="1"/>
</dbReference>
<evidence type="ECO:0000256" key="2">
    <source>
        <dbReference type="ARBA" id="ARBA00023027"/>
    </source>
</evidence>
<dbReference type="AlphaFoldDB" id="A0A0H2VB61"/>
<dbReference type="Gene3D" id="3.40.50.720">
    <property type="entry name" value="NAD(P)-binding Rossmann-like Domain"/>
    <property type="match status" value="1"/>
</dbReference>
<accession>A0A0H2VB61</accession>
<dbReference type="Gene3D" id="1.10.1040.10">
    <property type="entry name" value="N-(1-d-carboxylethyl)-l-norvaline Dehydrogenase, domain 2"/>
    <property type="match status" value="1"/>
</dbReference>
<dbReference type="EMBL" id="AE014075">
    <property type="protein sequence ID" value="AAN82195.1"/>
    <property type="molecule type" value="Genomic_DNA"/>
</dbReference>
<dbReference type="InterPro" id="IPR008927">
    <property type="entry name" value="6-PGluconate_DH-like_C_sf"/>
</dbReference>
<dbReference type="PROSITE" id="PS00974">
    <property type="entry name" value="MANNITOL_DHGENASE"/>
    <property type="match status" value="1"/>
</dbReference>
<dbReference type="STRING" id="199310.c3751"/>
<dbReference type="Proteomes" id="UP000001410">
    <property type="component" value="Chromosome"/>
</dbReference>
<keyword evidence="2" id="KW-0520">NAD</keyword>
<protein>
    <submittedName>
        <fullName evidence="5">Hypothetical oxidoreductase ydfI</fullName>
        <ecNumber evidence="5">1.-.-.-</ecNumber>
    </submittedName>
</protein>
<dbReference type="InterPro" id="IPR013328">
    <property type="entry name" value="6PGD_dom2"/>
</dbReference>
<name>A0A0H2VB61_ECOL6</name>
<keyword evidence="1 5" id="KW-0560">Oxidoreductase</keyword>
<dbReference type="SMR" id="A0A0H2VB61"/>
<sequence>MVYTQATRSKSIMSGNESIDAAHYDQVTTWPRGGLQADIVHIGFGAFHRGHQAVYTDLTNQLSDTRWGIFEINLFGDAQLIENLNAQNGLFSVVETSASQSTSRLVRSVAGGIHTPRDGIAAAIHKLAEPQVKIVSLTITEKGYCLDPQTRSLDLTNGLIQHDLQNPDAPLSAIGVIVCALQQRKATGLAAFSVLSCDNLPDNGHLTRNAVLGFARQLDQPLAQWIEENVSFPGTMVDRIVPAMTESQFALLETKTGYADPCGIVCESFRQWVIEDNFVRGRPEWDKASAMFVSNVQPYEEMKLRMLNGSHSFLAYNGSLAGYEFIWQCMEDANFRSITRQLMINEQARTLNPDLNINIQEYADLLIERFSNRNVAHRTGQIAMDGSQKLPQRALTPWLKLHQQKQNNAVLSLLVAGWLHYVIDAVEKSQSVADPMNDQLQALIKEQQDAWQQALALLHLSAIFGDLSNHQPFINEIKIAFANIKNKGIKATISQLLSDEQK</sequence>
<evidence type="ECO:0000259" key="3">
    <source>
        <dbReference type="Pfam" id="PF01232"/>
    </source>
</evidence>
<dbReference type="InterPro" id="IPR000669">
    <property type="entry name" value="Mannitol_DH"/>
</dbReference>
<organism evidence="5 6">
    <name type="scientific">Escherichia coli O6:H1 (strain CFT073 / ATCC 700928 / UPEC)</name>
    <dbReference type="NCBI Taxonomy" id="199310"/>
    <lineage>
        <taxon>Bacteria</taxon>
        <taxon>Pseudomonadati</taxon>
        <taxon>Pseudomonadota</taxon>
        <taxon>Gammaproteobacteria</taxon>
        <taxon>Enterobacterales</taxon>
        <taxon>Enterobacteriaceae</taxon>
        <taxon>Escherichia</taxon>
    </lineage>
</organism>
<dbReference type="PANTHER" id="PTHR43362">
    <property type="entry name" value="MANNITOL DEHYDROGENASE DSF1-RELATED"/>
    <property type="match status" value="1"/>
</dbReference>